<dbReference type="OMA" id="GMIMLAD"/>
<evidence type="ECO:0000313" key="9">
    <source>
        <dbReference type="EMBL" id="EDQ90670.1"/>
    </source>
</evidence>
<sequence length="215" mass="23193">MAAPSVTIGVLALQGAFREHLRALSEFEGVSALPVRTKEQLATVDALVIPGGESTTMGLVAERSGLLEELRAMTRARQKPVFATCAGLIMLAQRAQHEKTGGQPLLGGLDVVVDRNFFGTQLQSFEATMDVRLPGDEAASTCHAVFIRAPAILEVGIRVEVLATLPVDKSPRPLEKPCIVAARQGPFLVTAFHPELTADRRWHAYFVDQVRATKG</sequence>
<dbReference type="NCBIfam" id="TIGR03800">
    <property type="entry name" value="PLP_synth_Pdx2"/>
    <property type="match status" value="1"/>
</dbReference>
<dbReference type="eggNOG" id="KOG3210">
    <property type="taxonomic scope" value="Eukaryota"/>
</dbReference>
<dbReference type="CDD" id="cd01749">
    <property type="entry name" value="GATase1_PB"/>
    <property type="match status" value="1"/>
</dbReference>
<dbReference type="InterPro" id="IPR002161">
    <property type="entry name" value="PdxT/SNO"/>
</dbReference>
<dbReference type="RefSeq" id="XP_001744721.1">
    <property type="nucleotide sequence ID" value="XM_001744669.1"/>
</dbReference>
<evidence type="ECO:0000256" key="5">
    <source>
        <dbReference type="ARBA" id="ARBA00023239"/>
    </source>
</evidence>
<dbReference type="PROSITE" id="PS51130">
    <property type="entry name" value="PDXT_SNO_2"/>
    <property type="match status" value="1"/>
</dbReference>
<evidence type="ECO:0000256" key="2">
    <source>
        <dbReference type="ARBA" id="ARBA00012918"/>
    </source>
</evidence>
<protein>
    <recommendedName>
        <fullName evidence="2">glutaminase</fullName>
        <ecNumber evidence="2">3.5.1.2</ecNumber>
    </recommendedName>
</protein>
<dbReference type="GO" id="GO:0016829">
    <property type="term" value="F:lyase activity"/>
    <property type="evidence" value="ECO:0007669"/>
    <property type="project" value="UniProtKB-KW"/>
</dbReference>
<dbReference type="PROSITE" id="PS51273">
    <property type="entry name" value="GATASE_TYPE_1"/>
    <property type="match status" value="1"/>
</dbReference>
<dbReference type="STRING" id="81824.A9UVY3"/>
<dbReference type="InterPro" id="IPR029062">
    <property type="entry name" value="Class_I_gatase-like"/>
</dbReference>
<reference evidence="9 10" key="1">
    <citation type="journal article" date="2008" name="Nature">
        <title>The genome of the choanoflagellate Monosiga brevicollis and the origin of metazoans.</title>
        <authorList>
            <consortium name="JGI Sequencing"/>
            <person name="King N."/>
            <person name="Westbrook M.J."/>
            <person name="Young S.L."/>
            <person name="Kuo A."/>
            <person name="Abedin M."/>
            <person name="Chapman J."/>
            <person name="Fairclough S."/>
            <person name="Hellsten U."/>
            <person name="Isogai Y."/>
            <person name="Letunic I."/>
            <person name="Marr M."/>
            <person name="Pincus D."/>
            <person name="Putnam N."/>
            <person name="Rokas A."/>
            <person name="Wright K.J."/>
            <person name="Zuzow R."/>
            <person name="Dirks W."/>
            <person name="Good M."/>
            <person name="Goodstein D."/>
            <person name="Lemons D."/>
            <person name="Li W."/>
            <person name="Lyons J.B."/>
            <person name="Morris A."/>
            <person name="Nichols S."/>
            <person name="Richter D.J."/>
            <person name="Salamov A."/>
            <person name="Bork P."/>
            <person name="Lim W.A."/>
            <person name="Manning G."/>
            <person name="Miller W.T."/>
            <person name="McGinnis W."/>
            <person name="Shapiro H."/>
            <person name="Tjian R."/>
            <person name="Grigoriev I.V."/>
            <person name="Rokhsar D."/>
        </authorList>
    </citation>
    <scope>NUCLEOTIDE SEQUENCE [LARGE SCALE GENOMIC DNA]</scope>
    <source>
        <strain evidence="10">MX1 / ATCC 50154</strain>
    </source>
</reference>
<evidence type="ECO:0000256" key="6">
    <source>
        <dbReference type="ARBA" id="ARBA00049534"/>
    </source>
</evidence>
<proteinExistence type="inferred from homology"/>
<dbReference type="GO" id="GO:0042823">
    <property type="term" value="P:pyridoxal phosphate biosynthetic process"/>
    <property type="evidence" value="ECO:0000318"/>
    <property type="project" value="GO_Central"/>
</dbReference>
<dbReference type="GO" id="GO:0005829">
    <property type="term" value="C:cytosol"/>
    <property type="evidence" value="ECO:0000318"/>
    <property type="project" value="GO_Central"/>
</dbReference>
<dbReference type="PIRSF" id="PIRSF005639">
    <property type="entry name" value="Glut_amidoT_SNO"/>
    <property type="match status" value="1"/>
</dbReference>
<keyword evidence="5" id="KW-0456">Lyase</keyword>
<keyword evidence="3" id="KW-0378">Hydrolase</keyword>
<dbReference type="KEGG" id="mbr:MONBRDRAFT_15918"/>
<name>A9UVY3_MONBE</name>
<dbReference type="EMBL" id="CH991547">
    <property type="protein sequence ID" value="EDQ90670.1"/>
    <property type="molecule type" value="Genomic_DNA"/>
</dbReference>
<feature type="binding site" evidence="8">
    <location>
        <begin position="147"/>
        <end position="148"/>
    </location>
    <ligand>
        <name>L-glutamine</name>
        <dbReference type="ChEBI" id="CHEBI:58359"/>
    </ligand>
</feature>
<accession>A9UVY3</accession>
<dbReference type="Pfam" id="PF01174">
    <property type="entry name" value="SNO"/>
    <property type="match status" value="1"/>
</dbReference>
<evidence type="ECO:0000256" key="7">
    <source>
        <dbReference type="PIRSR" id="PIRSR005639-1"/>
    </source>
</evidence>
<dbReference type="Gene3D" id="3.40.50.880">
    <property type="match status" value="1"/>
</dbReference>
<feature type="active site" description="Charge relay system" evidence="7">
    <location>
        <position position="195"/>
    </location>
</feature>
<feature type="active site" description="Charge relay system" evidence="7">
    <location>
        <position position="193"/>
    </location>
</feature>
<dbReference type="GeneID" id="5889763"/>
<keyword evidence="4" id="KW-0315">Glutamine amidotransferase</keyword>
<dbReference type="PROSITE" id="PS01236">
    <property type="entry name" value="PDXT_SNO_1"/>
    <property type="match status" value="1"/>
</dbReference>
<keyword evidence="10" id="KW-1185">Reference proteome</keyword>
<feature type="active site" description="Nucleophile" evidence="7">
    <location>
        <position position="85"/>
    </location>
</feature>
<evidence type="ECO:0000313" key="10">
    <source>
        <dbReference type="Proteomes" id="UP000001357"/>
    </source>
</evidence>
<dbReference type="EC" id="3.5.1.2" evidence="2"/>
<evidence type="ECO:0000256" key="1">
    <source>
        <dbReference type="ARBA" id="ARBA00008345"/>
    </source>
</evidence>
<evidence type="ECO:0000256" key="8">
    <source>
        <dbReference type="PIRSR" id="PIRSR005639-2"/>
    </source>
</evidence>
<dbReference type="GO" id="GO:0008614">
    <property type="term" value="P:pyridoxine metabolic process"/>
    <property type="evidence" value="ECO:0000318"/>
    <property type="project" value="GO_Central"/>
</dbReference>
<dbReference type="Proteomes" id="UP000001357">
    <property type="component" value="Unassembled WGS sequence"/>
</dbReference>
<evidence type="ECO:0000256" key="3">
    <source>
        <dbReference type="ARBA" id="ARBA00022801"/>
    </source>
</evidence>
<organism evidence="9 10">
    <name type="scientific">Monosiga brevicollis</name>
    <name type="common">Choanoflagellate</name>
    <dbReference type="NCBI Taxonomy" id="81824"/>
    <lineage>
        <taxon>Eukaryota</taxon>
        <taxon>Choanoflagellata</taxon>
        <taxon>Craspedida</taxon>
        <taxon>Salpingoecidae</taxon>
        <taxon>Monosiga</taxon>
    </lineage>
</organism>
<dbReference type="GO" id="GO:0004359">
    <property type="term" value="F:glutaminase activity"/>
    <property type="evidence" value="ECO:0007669"/>
    <property type="project" value="UniProtKB-EC"/>
</dbReference>
<dbReference type="AlphaFoldDB" id="A9UVY3"/>
<comment type="catalytic activity">
    <reaction evidence="6">
        <text>L-glutamine + H2O = L-glutamate + NH4(+)</text>
        <dbReference type="Rhea" id="RHEA:15889"/>
        <dbReference type="ChEBI" id="CHEBI:15377"/>
        <dbReference type="ChEBI" id="CHEBI:28938"/>
        <dbReference type="ChEBI" id="CHEBI:29985"/>
        <dbReference type="ChEBI" id="CHEBI:58359"/>
        <dbReference type="EC" id="3.5.1.2"/>
    </reaction>
</comment>
<dbReference type="HAMAP" id="MF_01615">
    <property type="entry name" value="PdxT"/>
    <property type="match status" value="1"/>
</dbReference>
<dbReference type="InParanoid" id="A9UVY3"/>
<dbReference type="PANTHER" id="PTHR31559:SF0">
    <property type="entry name" value="PYRIDOXAL 5'-PHOSPHATE SYNTHASE SUBUNIT SNO1-RELATED"/>
    <property type="match status" value="1"/>
</dbReference>
<dbReference type="GO" id="GO:1903600">
    <property type="term" value="C:glutaminase complex"/>
    <property type="evidence" value="ECO:0000318"/>
    <property type="project" value="GO_Central"/>
</dbReference>
<dbReference type="PANTHER" id="PTHR31559">
    <property type="entry name" value="PYRIDOXAL 5'-PHOSPHATE SYNTHASE SUBUNIT SNO"/>
    <property type="match status" value="1"/>
</dbReference>
<feature type="binding site" evidence="8">
    <location>
        <begin position="52"/>
        <end position="54"/>
    </location>
    <ligand>
        <name>L-glutamine</name>
        <dbReference type="ChEBI" id="CHEBI:58359"/>
    </ligand>
</feature>
<dbReference type="FunFam" id="3.40.50.880:FF:000038">
    <property type="entry name" value="Predicted protein"/>
    <property type="match status" value="1"/>
</dbReference>
<feature type="binding site" evidence="8">
    <location>
        <position position="115"/>
    </location>
    <ligand>
        <name>L-glutamine</name>
        <dbReference type="ChEBI" id="CHEBI:58359"/>
    </ligand>
</feature>
<evidence type="ECO:0000256" key="4">
    <source>
        <dbReference type="ARBA" id="ARBA00022962"/>
    </source>
</evidence>
<dbReference type="SUPFAM" id="SSF52317">
    <property type="entry name" value="Class I glutamine amidotransferase-like"/>
    <property type="match status" value="1"/>
</dbReference>
<gene>
    <name evidence="9" type="ORF">MONBRDRAFT_15918</name>
</gene>
<comment type="similarity">
    <text evidence="1">Belongs to the glutaminase PdxT/SNO family.</text>
</comment>
<dbReference type="InterPro" id="IPR021196">
    <property type="entry name" value="PdxT/SNO_CS"/>
</dbReference>